<dbReference type="Pfam" id="PF02588">
    <property type="entry name" value="YitT_membrane"/>
    <property type="match status" value="1"/>
</dbReference>
<dbReference type="GO" id="GO:0005886">
    <property type="term" value="C:plasma membrane"/>
    <property type="evidence" value="ECO:0007669"/>
    <property type="project" value="UniProtKB-SubCell"/>
</dbReference>
<dbReference type="AlphaFoldDB" id="A0A8J7ITZ4"/>
<feature type="transmembrane region" description="Helical" evidence="6">
    <location>
        <begin position="28"/>
        <end position="50"/>
    </location>
</feature>
<evidence type="ECO:0000256" key="6">
    <source>
        <dbReference type="SAM" id="Phobius"/>
    </source>
</evidence>
<evidence type="ECO:0000256" key="5">
    <source>
        <dbReference type="ARBA" id="ARBA00023136"/>
    </source>
</evidence>
<evidence type="ECO:0000313" key="8">
    <source>
        <dbReference type="Proteomes" id="UP000640583"/>
    </source>
</evidence>
<keyword evidence="4 6" id="KW-1133">Transmembrane helix</keyword>
<dbReference type="PANTHER" id="PTHR33545:SF5">
    <property type="entry name" value="UPF0750 MEMBRANE PROTEIN YITT"/>
    <property type="match status" value="1"/>
</dbReference>
<proteinExistence type="predicted"/>
<name>A0A8J7ITZ4_9RHOB</name>
<keyword evidence="5 6" id="KW-0472">Membrane</keyword>
<feature type="transmembrane region" description="Helical" evidence="6">
    <location>
        <begin position="123"/>
        <end position="141"/>
    </location>
</feature>
<dbReference type="InterPro" id="IPR003740">
    <property type="entry name" value="YitT"/>
</dbReference>
<dbReference type="InterPro" id="IPR051461">
    <property type="entry name" value="UPF0750_membrane"/>
</dbReference>
<evidence type="ECO:0000256" key="3">
    <source>
        <dbReference type="ARBA" id="ARBA00022692"/>
    </source>
</evidence>
<accession>A0A8J7ITZ4</accession>
<dbReference type="EMBL" id="JADCKQ010000001">
    <property type="protein sequence ID" value="MBI1492288.1"/>
    <property type="molecule type" value="Genomic_DNA"/>
</dbReference>
<evidence type="ECO:0000256" key="2">
    <source>
        <dbReference type="ARBA" id="ARBA00022475"/>
    </source>
</evidence>
<evidence type="ECO:0000256" key="4">
    <source>
        <dbReference type="ARBA" id="ARBA00022989"/>
    </source>
</evidence>
<comment type="caution">
    <text evidence="7">The sequence shown here is derived from an EMBL/GenBank/DDBJ whole genome shotgun (WGS) entry which is preliminary data.</text>
</comment>
<protein>
    <submittedName>
        <fullName evidence="7">YitT family protein</fullName>
    </submittedName>
</protein>
<keyword evidence="8" id="KW-1185">Reference proteome</keyword>
<keyword evidence="2" id="KW-1003">Cell membrane</keyword>
<dbReference type="Proteomes" id="UP000640583">
    <property type="component" value="Unassembled WGS sequence"/>
</dbReference>
<comment type="subcellular location">
    <subcellularLocation>
        <location evidence="1">Cell membrane</location>
        <topology evidence="1">Multi-pass membrane protein</topology>
    </subcellularLocation>
</comment>
<keyword evidence="3 6" id="KW-0812">Transmembrane</keyword>
<evidence type="ECO:0000256" key="1">
    <source>
        <dbReference type="ARBA" id="ARBA00004651"/>
    </source>
</evidence>
<sequence>MKNHIKSQPPEGHKEPHRQAAHAWYEDAIAIGIGTLMCSFSVALLTKLGLITGQTAGLGVLLSYVTDWEFGTIFFILNIPFYLLAWFRLGLIFTLKTFLAVAVVTAQMHFMPAMVQFETLNPWFGAILSGSLAGAGLLILFRHGTSLGGIGVLGLYIQERTGFQAGWFQLSVDAVIFTIALFVLNLPLVAFSLLGALITNMAIGMNHRKDRYIAR</sequence>
<gene>
    <name evidence="7" type="ORF">H1D41_01415</name>
</gene>
<dbReference type="PANTHER" id="PTHR33545">
    <property type="entry name" value="UPF0750 MEMBRANE PROTEIN YITT-RELATED"/>
    <property type="match status" value="1"/>
</dbReference>
<organism evidence="7 8">
    <name type="scientific">Halocynthiibacter styelae</name>
    <dbReference type="NCBI Taxonomy" id="2761955"/>
    <lineage>
        <taxon>Bacteria</taxon>
        <taxon>Pseudomonadati</taxon>
        <taxon>Pseudomonadota</taxon>
        <taxon>Alphaproteobacteria</taxon>
        <taxon>Rhodobacterales</taxon>
        <taxon>Paracoccaceae</taxon>
        <taxon>Halocynthiibacter</taxon>
    </lineage>
</organism>
<reference evidence="7" key="1">
    <citation type="submission" date="2020-10" db="EMBL/GenBank/DDBJ databases">
        <title>Paenihalocynthiibacter styelae gen. nov., sp. nov., isolated from stalked sea squirt Styela clava.</title>
        <authorList>
            <person name="Kim Y.-O."/>
            <person name="Yoon J.-H."/>
        </authorList>
    </citation>
    <scope>NUCLEOTIDE SEQUENCE</scope>
    <source>
        <strain evidence="7">MYP1-1</strain>
    </source>
</reference>
<evidence type="ECO:0000313" key="7">
    <source>
        <dbReference type="EMBL" id="MBI1492288.1"/>
    </source>
</evidence>
<dbReference type="RefSeq" id="WP_228847228.1">
    <property type="nucleotide sequence ID" value="NZ_JADCKQ010000001.1"/>
</dbReference>